<dbReference type="AlphaFoldDB" id="A0A8J3JAW7"/>
<feature type="region of interest" description="Disordered" evidence="1">
    <location>
        <begin position="137"/>
        <end position="160"/>
    </location>
</feature>
<dbReference type="PANTHER" id="PTHR35335:SF1">
    <property type="entry name" value="UPF0716 PROTEIN FXSA"/>
    <property type="match status" value="1"/>
</dbReference>
<dbReference type="InterPro" id="IPR007313">
    <property type="entry name" value="FxsA"/>
</dbReference>
<dbReference type="NCBIfam" id="NF008528">
    <property type="entry name" value="PRK11463.1-2"/>
    <property type="match status" value="1"/>
</dbReference>
<name>A0A8J3JAW7_9ACTN</name>
<dbReference type="EMBL" id="BOMB01000020">
    <property type="protein sequence ID" value="GID12658.1"/>
    <property type="molecule type" value="Genomic_DNA"/>
</dbReference>
<dbReference type="GO" id="GO:0016020">
    <property type="term" value="C:membrane"/>
    <property type="evidence" value="ECO:0007669"/>
    <property type="project" value="InterPro"/>
</dbReference>
<feature type="transmembrane region" description="Helical" evidence="2">
    <location>
        <begin position="25"/>
        <end position="49"/>
    </location>
</feature>
<accession>A0A8J3JAW7</accession>
<reference evidence="3" key="1">
    <citation type="submission" date="2021-01" db="EMBL/GenBank/DDBJ databases">
        <title>Whole genome shotgun sequence of Actinocatenispora rupis NBRC 107355.</title>
        <authorList>
            <person name="Komaki H."/>
            <person name="Tamura T."/>
        </authorList>
    </citation>
    <scope>NUCLEOTIDE SEQUENCE</scope>
    <source>
        <strain evidence="3">NBRC 107355</strain>
    </source>
</reference>
<feature type="compositionally biased region" description="Acidic residues" evidence="1">
    <location>
        <begin position="150"/>
        <end position="160"/>
    </location>
</feature>
<dbReference type="Proteomes" id="UP000612808">
    <property type="component" value="Unassembled WGS sequence"/>
</dbReference>
<evidence type="ECO:0000313" key="4">
    <source>
        <dbReference type="Proteomes" id="UP000612808"/>
    </source>
</evidence>
<evidence type="ECO:0000256" key="1">
    <source>
        <dbReference type="SAM" id="MobiDB-lite"/>
    </source>
</evidence>
<proteinExistence type="predicted"/>
<keyword evidence="2" id="KW-1133">Transmembrane helix</keyword>
<organism evidence="3 4">
    <name type="scientific">Actinocatenispora rupis</name>
    <dbReference type="NCBI Taxonomy" id="519421"/>
    <lineage>
        <taxon>Bacteria</taxon>
        <taxon>Bacillati</taxon>
        <taxon>Actinomycetota</taxon>
        <taxon>Actinomycetes</taxon>
        <taxon>Micromonosporales</taxon>
        <taxon>Micromonosporaceae</taxon>
        <taxon>Actinocatenispora</taxon>
    </lineage>
</organism>
<gene>
    <name evidence="3" type="ORF">Aru02nite_35470</name>
</gene>
<evidence type="ECO:0000256" key="2">
    <source>
        <dbReference type="SAM" id="Phobius"/>
    </source>
</evidence>
<protein>
    <submittedName>
        <fullName evidence="3">Uncharacterized protein</fullName>
    </submittedName>
</protein>
<comment type="caution">
    <text evidence="3">The sequence shown here is derived from an EMBL/GenBank/DDBJ whole genome shotgun (WGS) entry which is preliminary data.</text>
</comment>
<keyword evidence="4" id="KW-1185">Reference proteome</keyword>
<dbReference type="PANTHER" id="PTHR35335">
    <property type="entry name" value="UPF0716 PROTEIN FXSA"/>
    <property type="match status" value="1"/>
</dbReference>
<keyword evidence="2" id="KW-0472">Membrane</keyword>
<sequence length="160" mass="16836">MRPVALALLLPVATALVELGVLFAVAQLIGIGWALLILLATTLIGATLLRKVGPRAWRRFRDAVDSGRAPGAEATDGVLTLTGALLITFPGYLTDLAGAALFIPPVRAAAGRLAERVITRRVSPELAGQMFGPRKVRVRHTSGSTAGDDVPLEGEIIEPR</sequence>
<keyword evidence="2" id="KW-0812">Transmembrane</keyword>
<evidence type="ECO:0000313" key="3">
    <source>
        <dbReference type="EMBL" id="GID12658.1"/>
    </source>
</evidence>
<dbReference type="Pfam" id="PF04186">
    <property type="entry name" value="FxsA"/>
    <property type="match status" value="1"/>
</dbReference>